<dbReference type="InterPro" id="IPR029014">
    <property type="entry name" value="NiFe-Hase_large"/>
</dbReference>
<evidence type="ECO:0000256" key="3">
    <source>
        <dbReference type="ARBA" id="ARBA00022596"/>
    </source>
</evidence>
<dbReference type="RefSeq" id="WP_342160406.1">
    <property type="nucleotide sequence ID" value="NZ_JBCDNA010000002.1"/>
</dbReference>
<reference evidence="7 8" key="1">
    <citation type="submission" date="2024-04" db="EMBL/GenBank/DDBJ databases">
        <title>whole genome sequencing of Lutimonas vermicola strain IMCC1616.</title>
        <authorList>
            <person name="Bae S.S."/>
        </authorList>
    </citation>
    <scope>NUCLEOTIDE SEQUENCE [LARGE SCALE GENOMIC DNA]</scope>
    <source>
        <strain evidence="7 8">IMCC1616</strain>
    </source>
</reference>
<evidence type="ECO:0000256" key="4">
    <source>
        <dbReference type="ARBA" id="ARBA00022723"/>
    </source>
</evidence>
<protein>
    <submittedName>
        <fullName evidence="7">Ni/Fe hydrogenase subunit alpha</fullName>
    </submittedName>
</protein>
<keyword evidence="5 6" id="KW-0560">Oxidoreductase</keyword>
<organism evidence="7 8">
    <name type="scientific">Lutimonas vermicola</name>
    <dbReference type="NCBI Taxonomy" id="414288"/>
    <lineage>
        <taxon>Bacteria</taxon>
        <taxon>Pseudomonadati</taxon>
        <taxon>Bacteroidota</taxon>
        <taxon>Flavobacteriia</taxon>
        <taxon>Flavobacteriales</taxon>
        <taxon>Flavobacteriaceae</taxon>
        <taxon>Lutimonas</taxon>
    </lineage>
</organism>
<comment type="similarity">
    <text evidence="2 6">Belongs to the [NiFe]/[NiFeSe] hydrogenase large subunit family.</text>
</comment>
<name>A0ABU9L1I4_9FLAO</name>
<dbReference type="PROSITE" id="PS00507">
    <property type="entry name" value="NI_HGENASE_L_1"/>
    <property type="match status" value="1"/>
</dbReference>
<evidence type="ECO:0000256" key="2">
    <source>
        <dbReference type="ARBA" id="ARBA00009292"/>
    </source>
</evidence>
<evidence type="ECO:0000313" key="7">
    <source>
        <dbReference type="EMBL" id="MEL4456306.1"/>
    </source>
</evidence>
<dbReference type="EMBL" id="JBCDNA010000002">
    <property type="protein sequence ID" value="MEL4456306.1"/>
    <property type="molecule type" value="Genomic_DNA"/>
</dbReference>
<sequence length="484" mass="54750">MSQKIVIDPVTRVEGHGKVTIHLDENNKVKDSFFHIVEFRGFEKFIQGHPYWEAPVMVQRLCGICPVSHHLAAAKAIDQIVGLEPEDLSISAQKIRKLLHYGQIFQSHALHFFYLASPDLLFGSDASPSKRNVVGVAMEYPELAKKGILMRKFGQEIIKMIAGKRIHGISATPGGVHKRISPQERDYFLNGKEIPSIDAMIEWSKEILEFIKVYHSKNQEWFNQFAAFPSGHLGLVNKKTGDLELYDGYLRAIDASGSITLNDIPSDTYQNYFYEGVEKWSYLKFPYLKHLGREHGWNRVGPLARLNVCEGISTPLAAFERLSFLNATGGKTNNASMYSHWARLIELLHCAELMKELLEDDDLLSSDLVRRGNRRSEGIGIIEAPRGTLIHHYQVDEKDRITRCNLIVSTTHNNEAMNQAVKWVANEVIDGNQKVSEAMLNQVEVAIRAYDPCLSCATHAMGQMPLEITLYDHLGNIADVKRRN</sequence>
<dbReference type="SUPFAM" id="SSF56762">
    <property type="entry name" value="HydB/Nqo4-like"/>
    <property type="match status" value="1"/>
</dbReference>
<keyword evidence="4 6" id="KW-0479">Metal-binding</keyword>
<dbReference type="InterPro" id="IPR001501">
    <property type="entry name" value="Ni-dep_hyd_lsu"/>
</dbReference>
<evidence type="ECO:0000256" key="5">
    <source>
        <dbReference type="ARBA" id="ARBA00023002"/>
    </source>
</evidence>
<evidence type="ECO:0000313" key="8">
    <source>
        <dbReference type="Proteomes" id="UP001474120"/>
    </source>
</evidence>
<dbReference type="Pfam" id="PF00374">
    <property type="entry name" value="NiFeSe_Hases"/>
    <property type="match status" value="2"/>
</dbReference>
<evidence type="ECO:0000256" key="1">
    <source>
        <dbReference type="ARBA" id="ARBA00001967"/>
    </source>
</evidence>
<evidence type="ECO:0000256" key="6">
    <source>
        <dbReference type="RuleBase" id="RU003896"/>
    </source>
</evidence>
<accession>A0ABU9L1I4</accession>
<keyword evidence="3 6" id="KW-0533">Nickel</keyword>
<keyword evidence="8" id="KW-1185">Reference proteome</keyword>
<dbReference type="InterPro" id="IPR018194">
    <property type="entry name" value="Ni-dep_hyd_lsu_Ni_BS"/>
</dbReference>
<dbReference type="PANTHER" id="PTHR43600:SF2">
    <property type="entry name" value="F420-NON-REDUCING HYDROGENASE VHU SUBUNIT A"/>
    <property type="match status" value="1"/>
</dbReference>
<gene>
    <name evidence="7" type="ORF">AABB81_10395</name>
</gene>
<dbReference type="PANTHER" id="PTHR43600">
    <property type="entry name" value="COENZYME F420 HYDROGENASE, SUBUNIT ALPHA"/>
    <property type="match status" value="1"/>
</dbReference>
<dbReference type="PROSITE" id="PS00508">
    <property type="entry name" value="NI_HGENASE_L_2"/>
    <property type="match status" value="1"/>
</dbReference>
<comment type="cofactor">
    <cofactor evidence="1">
        <name>Ni(2+)</name>
        <dbReference type="ChEBI" id="CHEBI:49786"/>
    </cofactor>
</comment>
<dbReference type="Proteomes" id="UP001474120">
    <property type="component" value="Unassembled WGS sequence"/>
</dbReference>
<dbReference type="Gene3D" id="1.10.645.10">
    <property type="entry name" value="Cytochrome-c3 Hydrogenase, chain B"/>
    <property type="match status" value="1"/>
</dbReference>
<proteinExistence type="inferred from homology"/>
<comment type="caution">
    <text evidence="7">The sequence shown here is derived from an EMBL/GenBank/DDBJ whole genome shotgun (WGS) entry which is preliminary data.</text>
</comment>